<feature type="region of interest" description="Disordered" evidence="1">
    <location>
        <begin position="52"/>
        <end position="74"/>
    </location>
</feature>
<evidence type="ECO:0000313" key="3">
    <source>
        <dbReference type="Proteomes" id="UP000463951"/>
    </source>
</evidence>
<feature type="region of interest" description="Disordered" evidence="1">
    <location>
        <begin position="1"/>
        <end position="23"/>
    </location>
</feature>
<protein>
    <submittedName>
        <fullName evidence="2">Uncharacterized protein</fullName>
    </submittedName>
</protein>
<accession>A0A499UE76</accession>
<evidence type="ECO:0000256" key="1">
    <source>
        <dbReference type="SAM" id="MobiDB-lite"/>
    </source>
</evidence>
<dbReference type="AlphaFoldDB" id="A0A499UE76"/>
<proteinExistence type="predicted"/>
<gene>
    <name evidence="2" type="ORF">SSPO_013500</name>
</gene>
<reference evidence="2 3" key="1">
    <citation type="journal article" date="2020" name="Int. J. Syst. Evol. Microbiol.">
        <title>Reclassification of Streptomyces castelarensis and Streptomyces sporoclivatus as later heterotypic synonyms of Streptomyces antimycoticus.</title>
        <authorList>
            <person name="Komaki H."/>
            <person name="Tamura T."/>
        </authorList>
    </citation>
    <scope>NUCLEOTIDE SEQUENCE [LARGE SCALE GENOMIC DNA]</scope>
    <source>
        <strain evidence="2 3">NBRC 100767</strain>
    </source>
</reference>
<sequence length="74" mass="7773">METGPGVSSSDGETEGSSGVMGMVRVGGASASDWFWDELLAHADTAMSAKQLHNVRKNRPRQVVAANTTASPLR</sequence>
<feature type="compositionally biased region" description="Polar residues" evidence="1">
    <location>
        <begin position="65"/>
        <end position="74"/>
    </location>
</feature>
<dbReference type="Proteomes" id="UP000463951">
    <property type="component" value="Chromosome"/>
</dbReference>
<name>A0A499UE76_9ACTN</name>
<organism evidence="2 3">
    <name type="scientific">Streptomyces antimycoticus</name>
    <dbReference type="NCBI Taxonomy" id="68175"/>
    <lineage>
        <taxon>Bacteria</taxon>
        <taxon>Bacillati</taxon>
        <taxon>Actinomycetota</taxon>
        <taxon>Actinomycetes</taxon>
        <taxon>Kitasatosporales</taxon>
        <taxon>Streptomycetaceae</taxon>
        <taxon>Streptomyces</taxon>
        <taxon>Streptomyces violaceusniger group</taxon>
    </lineage>
</organism>
<dbReference type="EMBL" id="AP019620">
    <property type="protein sequence ID" value="BBJ38632.1"/>
    <property type="molecule type" value="Genomic_DNA"/>
</dbReference>
<evidence type="ECO:0000313" key="2">
    <source>
        <dbReference type="EMBL" id="BBJ38632.1"/>
    </source>
</evidence>